<evidence type="ECO:0000256" key="3">
    <source>
        <dbReference type="ARBA" id="ARBA00022475"/>
    </source>
</evidence>
<dbReference type="PANTHER" id="PTHR33281">
    <property type="entry name" value="UPF0187 PROTEIN YNEE"/>
    <property type="match status" value="1"/>
</dbReference>
<evidence type="ECO:0000313" key="10">
    <source>
        <dbReference type="Proteomes" id="UP000199518"/>
    </source>
</evidence>
<dbReference type="Pfam" id="PF25539">
    <property type="entry name" value="Bestrophin_2"/>
    <property type="match status" value="1"/>
</dbReference>
<evidence type="ECO:0000256" key="7">
    <source>
        <dbReference type="ARBA" id="ARBA00023136"/>
    </source>
</evidence>
<dbReference type="GO" id="GO:0005254">
    <property type="term" value="F:chloride channel activity"/>
    <property type="evidence" value="ECO:0007669"/>
    <property type="project" value="InterPro"/>
</dbReference>
<dbReference type="Proteomes" id="UP000199518">
    <property type="component" value="Unassembled WGS sequence"/>
</dbReference>
<evidence type="ECO:0000313" key="9">
    <source>
        <dbReference type="EMBL" id="SFH60011.1"/>
    </source>
</evidence>
<name>A0A1I3BE92_9PLAN</name>
<evidence type="ECO:0000256" key="5">
    <source>
        <dbReference type="ARBA" id="ARBA00022989"/>
    </source>
</evidence>
<proteinExistence type="inferred from homology"/>
<evidence type="ECO:0000256" key="2">
    <source>
        <dbReference type="ARBA" id="ARBA00022448"/>
    </source>
</evidence>
<organism evidence="9 10">
    <name type="scientific">Planctomicrobium piriforme</name>
    <dbReference type="NCBI Taxonomy" id="1576369"/>
    <lineage>
        <taxon>Bacteria</taxon>
        <taxon>Pseudomonadati</taxon>
        <taxon>Planctomycetota</taxon>
        <taxon>Planctomycetia</taxon>
        <taxon>Planctomycetales</taxon>
        <taxon>Planctomycetaceae</taxon>
        <taxon>Planctomicrobium</taxon>
    </lineage>
</organism>
<dbReference type="GO" id="GO:0005886">
    <property type="term" value="C:plasma membrane"/>
    <property type="evidence" value="ECO:0007669"/>
    <property type="project" value="UniProtKB-SubCell"/>
</dbReference>
<keyword evidence="6" id="KW-0406">Ion transport</keyword>
<accession>A0A1I3BE92</accession>
<keyword evidence="3" id="KW-1003">Cell membrane</keyword>
<protein>
    <submittedName>
        <fullName evidence="9">Putative membrane protein</fullName>
    </submittedName>
</protein>
<keyword evidence="2" id="KW-0813">Transport</keyword>
<evidence type="ECO:0000256" key="8">
    <source>
        <dbReference type="ARBA" id="ARBA00034708"/>
    </source>
</evidence>
<keyword evidence="5" id="KW-1133">Transmembrane helix</keyword>
<dbReference type="RefSeq" id="WP_139228175.1">
    <property type="nucleotide sequence ID" value="NZ_FOQD01000001.1"/>
</dbReference>
<dbReference type="AlphaFoldDB" id="A0A1I3BE92"/>
<gene>
    <name evidence="9" type="ORF">SAMN05421753_101377</name>
</gene>
<dbReference type="OrthoDB" id="445589at2"/>
<sequence length="270" mass="30461">MLVGAYAAIPAIKEATQYAAYGDQPADIHAAFTFVLGLLLVFRTNAAYARWWEARSLWGALVNASRNLAVKISALAQIDQLDLMRSRGLIVSFPRLLRDHLRNTARNTRYEMLAADSSELPHIPSEVVEQLYILLAKWKAAGQIDGDELRVIDADALRLLDICGGCEKIRNTRIVRSYRIFARQCVVLSLLTFPWGVANEFHWWTIPMSTIMAYFMLGLETVAEHVEEPFGYDEDDLDLDGLCDTIARSVHQVYERRDVLKTMLASPATN</sequence>
<evidence type="ECO:0000256" key="6">
    <source>
        <dbReference type="ARBA" id="ARBA00023065"/>
    </source>
</evidence>
<dbReference type="EMBL" id="FOQD01000001">
    <property type="protein sequence ID" value="SFH60011.1"/>
    <property type="molecule type" value="Genomic_DNA"/>
</dbReference>
<evidence type="ECO:0000256" key="1">
    <source>
        <dbReference type="ARBA" id="ARBA00004651"/>
    </source>
</evidence>
<evidence type="ECO:0000256" key="4">
    <source>
        <dbReference type="ARBA" id="ARBA00022692"/>
    </source>
</evidence>
<dbReference type="InterPro" id="IPR044669">
    <property type="entry name" value="YneE/VCCN1/2-like"/>
</dbReference>
<dbReference type="PANTHER" id="PTHR33281:SF19">
    <property type="entry name" value="VOLTAGE-DEPENDENT ANION CHANNEL-FORMING PROTEIN YNEE"/>
    <property type="match status" value="1"/>
</dbReference>
<comment type="similarity">
    <text evidence="8">Belongs to the anion channel-forming bestrophin (TC 1.A.46) family.</text>
</comment>
<keyword evidence="7" id="KW-0472">Membrane</keyword>
<reference evidence="10" key="1">
    <citation type="submission" date="2016-10" db="EMBL/GenBank/DDBJ databases">
        <authorList>
            <person name="Varghese N."/>
            <person name="Submissions S."/>
        </authorList>
    </citation>
    <scope>NUCLEOTIDE SEQUENCE [LARGE SCALE GENOMIC DNA]</scope>
    <source>
        <strain evidence="10">DSM 26348</strain>
    </source>
</reference>
<dbReference type="STRING" id="1576369.SAMN05421753_101377"/>
<keyword evidence="4" id="KW-0812">Transmembrane</keyword>
<keyword evidence="10" id="KW-1185">Reference proteome</keyword>
<comment type="subcellular location">
    <subcellularLocation>
        <location evidence="1">Cell membrane</location>
        <topology evidence="1">Multi-pass membrane protein</topology>
    </subcellularLocation>
</comment>